<dbReference type="PANTHER" id="PTHR44137">
    <property type="entry name" value="BNAC03G44070D PROTEIN"/>
    <property type="match status" value="1"/>
</dbReference>
<dbReference type="InterPro" id="IPR056988">
    <property type="entry name" value="Zn_ribbon_pln"/>
</dbReference>
<keyword evidence="3" id="KW-1185">Reference proteome</keyword>
<dbReference type="SMART" id="SM00271">
    <property type="entry name" value="DnaJ"/>
    <property type="match status" value="1"/>
</dbReference>
<protein>
    <submittedName>
        <fullName evidence="4">Meiotically up-regulated gene 184 protein-like</fullName>
    </submittedName>
</protein>
<feature type="domain" description="J" evidence="2">
    <location>
        <begin position="66"/>
        <end position="130"/>
    </location>
</feature>
<evidence type="ECO:0000259" key="2">
    <source>
        <dbReference type="PROSITE" id="PS50076"/>
    </source>
</evidence>
<dbReference type="Proteomes" id="UP000515121">
    <property type="component" value="Unplaced"/>
</dbReference>
<dbReference type="InterPro" id="IPR018253">
    <property type="entry name" value="DnaJ_domain_CS"/>
</dbReference>
<sequence length="812" mass="92196">MDCNKDEAIRAKELAEKKLAELDAAGAKRFALKAQNLYPQLDGLSQLLATLDIYIFADKKMNGEVDWYRVLGVHPYADEDTIRKHYRKLALILHPDKNKSVGADGAFKILSEAWNLLSNKAKRLAYDQKLRGIYTNVLNGQSSSSTVKTSRNGFHNFFNGNTSNTSYQNGATYSKPAPPHSERTDTFWTTCNSCKMRYEYYRVYVNLNLPCVFCGMLFLAVETPDPPINGSSKYIPMSAFMQQQRFHQAHDTRGWRFSGLHSSTKNFQKDAFHKSGSNINVAPAASFTAQAVGVNHSASETLKSRHKESQTGTMREESLLKKFHPSQKTDAGLSTGSTGSVSSFAAKKHRPKKRHRDERGKGNHMPVVNERASTSSFQKNGFETGRMNIAGISRSNSVREPSQEEIRNMLMQMARKHISKLNSSNPASLSNPSNKPKSFDKGMDEKDKGNGKDALRMKFDENKSMEFVDIKSSIQPKESYTVHSDVVSVTDATEELVPRAMNVPDPDFYDFDKDRTEKSFGGNQVWAAYDDDDGMPRYYAMIHSVISLKPFKMRMSWLNSKSNLELAPLNWIDSGFYKTSGNFWIGKHKVNMSLNSFSHKVKWSKGRKGAIQIYPRKGDVWALYRNWSSDWNELTADEVIHKYDMVQVLEDYNEQKGVAVAPLVKVPGFKTVFQMQSEPSKTWMIPRKELFRFSHQVPSHLITGQEGLNAPPKGCLELDPAAIPLELLQVLTEAQVKEMKEINERTQEETVSVDLKRSKGKEQMENDLKMKPNISAEGVEQAIMEQEIKEEKEKKKPGMLVYRRRQQRKQES</sequence>
<dbReference type="RefSeq" id="XP_022716074.1">
    <property type="nucleotide sequence ID" value="XM_022860339.1"/>
</dbReference>
<feature type="compositionally biased region" description="Low complexity" evidence="1">
    <location>
        <begin position="421"/>
        <end position="436"/>
    </location>
</feature>
<feature type="compositionally biased region" description="Basic residues" evidence="1">
    <location>
        <begin position="802"/>
        <end position="812"/>
    </location>
</feature>
<dbReference type="PROSITE" id="PS00636">
    <property type="entry name" value="DNAJ_1"/>
    <property type="match status" value="1"/>
</dbReference>
<feature type="compositionally biased region" description="Low complexity" evidence="1">
    <location>
        <begin position="334"/>
        <end position="343"/>
    </location>
</feature>
<dbReference type="AlphaFoldDB" id="A0A6P5WJF3"/>
<dbReference type="GeneID" id="111275169"/>
<dbReference type="SUPFAM" id="SSF46565">
    <property type="entry name" value="Chaperone J-domain"/>
    <property type="match status" value="1"/>
</dbReference>
<feature type="region of interest" description="Disordered" evidence="1">
    <location>
        <begin position="298"/>
        <end position="366"/>
    </location>
</feature>
<gene>
    <name evidence="4" type="primary">LOC111275169</name>
</gene>
<organism evidence="3 4">
    <name type="scientific">Durio zibethinus</name>
    <name type="common">Durian</name>
    <dbReference type="NCBI Taxonomy" id="66656"/>
    <lineage>
        <taxon>Eukaryota</taxon>
        <taxon>Viridiplantae</taxon>
        <taxon>Streptophyta</taxon>
        <taxon>Embryophyta</taxon>
        <taxon>Tracheophyta</taxon>
        <taxon>Spermatophyta</taxon>
        <taxon>Magnoliopsida</taxon>
        <taxon>eudicotyledons</taxon>
        <taxon>Gunneridae</taxon>
        <taxon>Pentapetalae</taxon>
        <taxon>rosids</taxon>
        <taxon>malvids</taxon>
        <taxon>Malvales</taxon>
        <taxon>Malvaceae</taxon>
        <taxon>Helicteroideae</taxon>
        <taxon>Durio</taxon>
    </lineage>
</organism>
<dbReference type="InterPro" id="IPR001623">
    <property type="entry name" value="DnaJ_domain"/>
</dbReference>
<feature type="region of interest" description="Disordered" evidence="1">
    <location>
        <begin position="788"/>
        <end position="812"/>
    </location>
</feature>
<dbReference type="CDD" id="cd06257">
    <property type="entry name" value="DnaJ"/>
    <property type="match status" value="1"/>
</dbReference>
<dbReference type="KEGG" id="dzi:111275169"/>
<feature type="compositionally biased region" description="Basic and acidic residues" evidence="1">
    <location>
        <begin position="437"/>
        <end position="453"/>
    </location>
</feature>
<evidence type="ECO:0000313" key="3">
    <source>
        <dbReference type="Proteomes" id="UP000515121"/>
    </source>
</evidence>
<dbReference type="PRINTS" id="PR00625">
    <property type="entry name" value="JDOMAIN"/>
</dbReference>
<dbReference type="InterPro" id="IPR036869">
    <property type="entry name" value="J_dom_sf"/>
</dbReference>
<name>A0A6P5WJF3_DURZI</name>
<feature type="region of interest" description="Disordered" evidence="1">
    <location>
        <begin position="421"/>
        <end position="453"/>
    </location>
</feature>
<feature type="compositionally biased region" description="Basic residues" evidence="1">
    <location>
        <begin position="346"/>
        <end position="356"/>
    </location>
</feature>
<evidence type="ECO:0000313" key="4">
    <source>
        <dbReference type="RefSeq" id="XP_022716074.1"/>
    </source>
</evidence>
<dbReference type="PROSITE" id="PS50076">
    <property type="entry name" value="DNAJ_2"/>
    <property type="match status" value="1"/>
</dbReference>
<dbReference type="Pfam" id="PF23551">
    <property type="entry name" value="Zn_ribbon_20"/>
    <property type="match status" value="1"/>
</dbReference>
<evidence type="ECO:0000256" key="1">
    <source>
        <dbReference type="SAM" id="MobiDB-lite"/>
    </source>
</evidence>
<reference evidence="4" key="1">
    <citation type="submission" date="2025-08" db="UniProtKB">
        <authorList>
            <consortium name="RefSeq"/>
        </authorList>
    </citation>
    <scope>IDENTIFICATION</scope>
    <source>
        <tissue evidence="4">Fruit stalk</tissue>
    </source>
</reference>
<dbReference type="InterPro" id="IPR024593">
    <property type="entry name" value="DUF3444"/>
</dbReference>
<dbReference type="Gene3D" id="1.10.287.110">
    <property type="entry name" value="DnaJ domain"/>
    <property type="match status" value="1"/>
</dbReference>
<dbReference type="PANTHER" id="PTHR44137:SF51">
    <property type="entry name" value="MOLECULAR CHAPERONE HSP40_DNAJ FAMILY PROTEIN"/>
    <property type="match status" value="1"/>
</dbReference>
<proteinExistence type="predicted"/>
<dbReference type="Pfam" id="PF11926">
    <property type="entry name" value="DUF3444"/>
    <property type="match status" value="1"/>
</dbReference>
<dbReference type="Pfam" id="PF00226">
    <property type="entry name" value="DnaJ"/>
    <property type="match status" value="1"/>
</dbReference>
<accession>A0A6P5WJF3</accession>
<dbReference type="OrthoDB" id="66964at2759"/>